<dbReference type="Proteomes" id="UP000266673">
    <property type="component" value="Unassembled WGS sequence"/>
</dbReference>
<sequence>MNIMISSRKGCSALLTTLTFEQHDMFLEIINKRYPEVLDNKQIPEALEIFLKVLENMIENERKIEVIYLSSSKMMPVNSSSKTSLENEIQERKKPKNGESDIEDLFDSVRSLFNCGSNYQNVRVDNDEYEAPEYSQASTPTLPGLFYYYQNRSDIEKEELLNFVGYQKSTKISSVLDVNNEASVIERNKNDDNILLYDHRKVTESHDKNDGYWEFGVEQKLVEMDHN</sequence>
<keyword evidence="3" id="KW-1185">Reference proteome</keyword>
<evidence type="ECO:0000313" key="3">
    <source>
        <dbReference type="Proteomes" id="UP000266673"/>
    </source>
</evidence>
<dbReference type="AlphaFoldDB" id="A0A397UR92"/>
<name>A0A397UR92_9GLOM</name>
<proteinExistence type="predicted"/>
<reference evidence="2 3" key="1">
    <citation type="submission" date="2018-06" db="EMBL/GenBank/DDBJ databases">
        <title>Comparative genomics reveals the genomic features of Rhizophagus irregularis, R. cerebriforme, R. diaphanum and Gigaspora rosea, and their symbiotic lifestyle signature.</title>
        <authorList>
            <person name="Morin E."/>
            <person name="San Clemente H."/>
            <person name="Chen E.C.H."/>
            <person name="De La Providencia I."/>
            <person name="Hainaut M."/>
            <person name="Kuo A."/>
            <person name="Kohler A."/>
            <person name="Murat C."/>
            <person name="Tang N."/>
            <person name="Roy S."/>
            <person name="Loubradou J."/>
            <person name="Henrissat B."/>
            <person name="Grigoriev I.V."/>
            <person name="Corradi N."/>
            <person name="Roux C."/>
            <person name="Martin F.M."/>
        </authorList>
    </citation>
    <scope>NUCLEOTIDE SEQUENCE [LARGE SCALE GENOMIC DNA]</scope>
    <source>
        <strain evidence="2 3">DAOM 194757</strain>
    </source>
</reference>
<dbReference type="EMBL" id="QKWP01001306">
    <property type="protein sequence ID" value="RIB09963.1"/>
    <property type="molecule type" value="Genomic_DNA"/>
</dbReference>
<accession>A0A397UR92</accession>
<organism evidence="2 3">
    <name type="scientific">Gigaspora rosea</name>
    <dbReference type="NCBI Taxonomy" id="44941"/>
    <lineage>
        <taxon>Eukaryota</taxon>
        <taxon>Fungi</taxon>
        <taxon>Fungi incertae sedis</taxon>
        <taxon>Mucoromycota</taxon>
        <taxon>Glomeromycotina</taxon>
        <taxon>Glomeromycetes</taxon>
        <taxon>Diversisporales</taxon>
        <taxon>Gigasporaceae</taxon>
        <taxon>Gigaspora</taxon>
    </lineage>
</organism>
<feature type="compositionally biased region" description="Basic and acidic residues" evidence="1">
    <location>
        <begin position="89"/>
        <end position="99"/>
    </location>
</feature>
<evidence type="ECO:0000313" key="2">
    <source>
        <dbReference type="EMBL" id="RIB09963.1"/>
    </source>
</evidence>
<evidence type="ECO:0000256" key="1">
    <source>
        <dbReference type="SAM" id="MobiDB-lite"/>
    </source>
</evidence>
<gene>
    <name evidence="2" type="ORF">C2G38_2207391</name>
</gene>
<feature type="region of interest" description="Disordered" evidence="1">
    <location>
        <begin position="78"/>
        <end position="101"/>
    </location>
</feature>
<protein>
    <submittedName>
        <fullName evidence="2">Uncharacterized protein</fullName>
    </submittedName>
</protein>
<comment type="caution">
    <text evidence="2">The sequence shown here is derived from an EMBL/GenBank/DDBJ whole genome shotgun (WGS) entry which is preliminary data.</text>
</comment>